<dbReference type="AlphaFoldDB" id="A0A951PE00"/>
<evidence type="ECO:0000313" key="2">
    <source>
        <dbReference type="Proteomes" id="UP000707356"/>
    </source>
</evidence>
<accession>A0A951PE00</accession>
<sequence>MPVEQLHDWQAVQHQEILLQHFLMLQAPQRLRLLIPDLDRSLFTTTTPPFRLIKIDSRKESDWYGSNYFWFNCF</sequence>
<reference evidence="1" key="2">
    <citation type="journal article" date="2022" name="Microbiol. Resour. Announc.">
        <title>Metagenome Sequencing to Explore Phylogenomics of Terrestrial Cyanobacteria.</title>
        <authorList>
            <person name="Ward R.D."/>
            <person name="Stajich J.E."/>
            <person name="Johansen J.R."/>
            <person name="Huntemann M."/>
            <person name="Clum A."/>
            <person name="Foster B."/>
            <person name="Foster B."/>
            <person name="Roux S."/>
            <person name="Palaniappan K."/>
            <person name="Varghese N."/>
            <person name="Mukherjee S."/>
            <person name="Reddy T.B.K."/>
            <person name="Daum C."/>
            <person name="Copeland A."/>
            <person name="Chen I.A."/>
            <person name="Ivanova N.N."/>
            <person name="Kyrpides N.C."/>
            <person name="Shapiro N."/>
            <person name="Eloe-Fadrosh E.A."/>
            <person name="Pietrasiak N."/>
        </authorList>
    </citation>
    <scope>NUCLEOTIDE SEQUENCE</scope>
    <source>
        <strain evidence="1">GSE-TBD4-15B</strain>
    </source>
</reference>
<gene>
    <name evidence="1" type="ORF">KME07_14645</name>
</gene>
<proteinExistence type="predicted"/>
<evidence type="ECO:0000313" key="1">
    <source>
        <dbReference type="EMBL" id="MBW4466659.1"/>
    </source>
</evidence>
<protein>
    <submittedName>
        <fullName evidence="1">Uncharacterized protein</fullName>
    </submittedName>
</protein>
<dbReference type="EMBL" id="JAHHHV010000070">
    <property type="protein sequence ID" value="MBW4466659.1"/>
    <property type="molecule type" value="Genomic_DNA"/>
</dbReference>
<dbReference type="Proteomes" id="UP000707356">
    <property type="component" value="Unassembled WGS sequence"/>
</dbReference>
<comment type="caution">
    <text evidence="1">The sequence shown here is derived from an EMBL/GenBank/DDBJ whole genome shotgun (WGS) entry which is preliminary data.</text>
</comment>
<organism evidence="1 2">
    <name type="scientific">Pegethrix bostrychoides GSE-TBD4-15B</name>
    <dbReference type="NCBI Taxonomy" id="2839662"/>
    <lineage>
        <taxon>Bacteria</taxon>
        <taxon>Bacillati</taxon>
        <taxon>Cyanobacteriota</taxon>
        <taxon>Cyanophyceae</taxon>
        <taxon>Oculatellales</taxon>
        <taxon>Oculatellaceae</taxon>
        <taxon>Pegethrix</taxon>
    </lineage>
</organism>
<name>A0A951PE00_9CYAN</name>
<reference evidence="1" key="1">
    <citation type="submission" date="2021-05" db="EMBL/GenBank/DDBJ databases">
        <authorList>
            <person name="Pietrasiak N."/>
            <person name="Ward R."/>
            <person name="Stajich J.E."/>
            <person name="Kurbessoian T."/>
        </authorList>
    </citation>
    <scope>NUCLEOTIDE SEQUENCE</scope>
    <source>
        <strain evidence="1">GSE-TBD4-15B</strain>
    </source>
</reference>